<proteinExistence type="predicted"/>
<dbReference type="RefSeq" id="WP_016250446.1">
    <property type="nucleotide sequence ID" value="NZ_AP035890.1"/>
</dbReference>
<dbReference type="PANTHER" id="PTHR32502:SF26">
    <property type="entry name" value="PHOSPHOTRANSFERASE SYSTEM SUGAR-SPECIFIC EIID COMPONENT"/>
    <property type="match status" value="1"/>
</dbReference>
<evidence type="ECO:0000313" key="6">
    <source>
        <dbReference type="Proteomes" id="UP000196074"/>
    </source>
</evidence>
<dbReference type="InterPro" id="IPR004704">
    <property type="entry name" value="PTS_IID_man"/>
</dbReference>
<feature type="transmembrane region" description="Helical" evidence="1">
    <location>
        <begin position="222"/>
        <end position="240"/>
    </location>
</feature>
<dbReference type="Proteomes" id="UP000588071">
    <property type="component" value="Unassembled WGS sequence"/>
</dbReference>
<evidence type="ECO:0000313" key="5">
    <source>
        <dbReference type="EMBL" id="OUQ08247.1"/>
    </source>
</evidence>
<protein>
    <submittedName>
        <fullName evidence="5">PTS fructose transporter subunit IID</fullName>
    </submittedName>
    <submittedName>
        <fullName evidence="2">PTS system mannose/fructose/sorbose family transporter subunit IID</fullName>
    </submittedName>
</protein>
<gene>
    <name evidence="5" type="ORF">B5E88_11385</name>
    <name evidence="4" type="ORF">HF857_11340</name>
    <name evidence="2" type="ORF">P7H47_05135</name>
    <name evidence="3" type="ORF">U1294_11295</name>
</gene>
<dbReference type="EMBL" id="JABAFV010000032">
    <property type="protein sequence ID" value="NME50787.1"/>
    <property type="molecule type" value="Genomic_DNA"/>
</dbReference>
<feature type="transmembrane region" description="Helical" evidence="1">
    <location>
        <begin position="182"/>
        <end position="202"/>
    </location>
</feature>
<keyword evidence="1" id="KW-0812">Transmembrane</keyword>
<dbReference type="EMBL" id="JAXOGL010000028">
    <property type="protein sequence ID" value="MDZ5598777.1"/>
    <property type="molecule type" value="Genomic_DNA"/>
</dbReference>
<reference evidence="5" key="2">
    <citation type="journal article" date="2018" name="BMC Genomics">
        <title>Whole genome sequencing and function prediction of 133 gut anaerobes isolated from chicken caecum in pure cultures.</title>
        <authorList>
            <person name="Medvecky M."/>
            <person name="Cejkova D."/>
            <person name="Polansky O."/>
            <person name="Karasova D."/>
            <person name="Kubasova T."/>
            <person name="Cizek A."/>
            <person name="Rychlik I."/>
        </authorList>
    </citation>
    <scope>NUCLEOTIDE SEQUENCE</scope>
    <source>
        <strain evidence="5">An144</strain>
    </source>
</reference>
<keyword evidence="1" id="KW-1133">Transmembrane helix</keyword>
<dbReference type="PROSITE" id="PS51108">
    <property type="entry name" value="PTS_EIID"/>
    <property type="match status" value="1"/>
</dbReference>
<dbReference type="PANTHER" id="PTHR32502">
    <property type="entry name" value="N-ACETYLGALACTOSAMINE PERMEASE II COMPONENT-RELATED"/>
    <property type="match status" value="1"/>
</dbReference>
<evidence type="ECO:0000313" key="7">
    <source>
        <dbReference type="Proteomes" id="UP000588071"/>
    </source>
</evidence>
<reference evidence="6" key="1">
    <citation type="submission" date="2017-04" db="EMBL/GenBank/DDBJ databases">
        <title>Function of individual gut microbiota members based on whole genome sequencing of pure cultures obtained from chicken caecum.</title>
        <authorList>
            <person name="Medvecky M."/>
            <person name="Cejkova D."/>
            <person name="Polansky O."/>
            <person name="Karasova D."/>
            <person name="Kubasova T."/>
            <person name="Cizek A."/>
            <person name="Rychlik I."/>
        </authorList>
    </citation>
    <scope>NUCLEOTIDE SEQUENCE [LARGE SCALE GENOMIC DNA]</scope>
    <source>
        <strain evidence="6">An144</strain>
    </source>
</reference>
<dbReference type="Proteomes" id="UP001255696">
    <property type="component" value="Unassembled WGS sequence"/>
</dbReference>
<comment type="caution">
    <text evidence="5">The sequence shown here is derived from an EMBL/GenBank/DDBJ whole genome shotgun (WGS) entry which is preliminary data.</text>
</comment>
<dbReference type="EMBL" id="NFLC01000034">
    <property type="protein sequence ID" value="OUQ08247.1"/>
    <property type="molecule type" value="Genomic_DNA"/>
</dbReference>
<dbReference type="EMBL" id="JARQBI010000009">
    <property type="protein sequence ID" value="MDT2796625.1"/>
    <property type="molecule type" value="Genomic_DNA"/>
</dbReference>
<accession>A0A0I9WSU2</accession>
<sequence length="270" mass="29559">MTKSNYELTPQDLRQVSLRYMFGGQLGWNYERMMSVAYARAIYPALAKMYDDKDELKAIMQTELQFFNTSPFLSAFIIGMDLAIQSEEGIESKETVAALKTSMMGPFAAIGDALFGAVIPTILGSLAAYMGLEGNPLGVILWLVVAAIILGLRYFELPIAYKQGKKLISTMSGLLQDLTESATLLGVLVIGGLVPTVVKVMVPFKIVIGKKDVLLQTDMLDKIMPALVPIALVGLAYYLLGKKSLNSTRVIWIFLILSIICYSLKILAIG</sequence>
<evidence type="ECO:0000256" key="1">
    <source>
        <dbReference type="SAM" id="Phobius"/>
    </source>
</evidence>
<feature type="transmembrane region" description="Helical" evidence="1">
    <location>
        <begin position="139"/>
        <end position="161"/>
    </location>
</feature>
<evidence type="ECO:0000313" key="2">
    <source>
        <dbReference type="EMBL" id="MDT2796625.1"/>
    </source>
</evidence>
<reference evidence="4 7" key="3">
    <citation type="submission" date="2020-04" db="EMBL/GenBank/DDBJ databases">
        <authorList>
            <person name="Hitch T.C.A."/>
            <person name="Wylensek D."/>
            <person name="Clavel T."/>
        </authorList>
    </citation>
    <scope>NUCLEOTIDE SEQUENCE [LARGE SCALE GENOMIC DNA]</scope>
    <source>
        <strain evidence="4 7">WCA-380-WT-3C</strain>
    </source>
</reference>
<evidence type="ECO:0000313" key="4">
    <source>
        <dbReference type="EMBL" id="NME50787.1"/>
    </source>
</evidence>
<organism evidence="5 6">
    <name type="scientific">Enterococcus cecorum</name>
    <dbReference type="NCBI Taxonomy" id="44008"/>
    <lineage>
        <taxon>Bacteria</taxon>
        <taxon>Bacillati</taxon>
        <taxon>Bacillota</taxon>
        <taxon>Bacilli</taxon>
        <taxon>Lactobacillales</taxon>
        <taxon>Enterococcaceae</taxon>
        <taxon>Enterococcus</taxon>
    </lineage>
</organism>
<dbReference type="Proteomes" id="UP000196074">
    <property type="component" value="Unassembled WGS sequence"/>
</dbReference>
<reference evidence="3" key="5">
    <citation type="submission" date="2023-12" db="EMBL/GenBank/DDBJ databases">
        <title>Molecular genomic analyses of Enterococcus cecorum from sepsis oubreaks in broilers.</title>
        <authorList>
            <person name="Rhoads D."/>
            <person name="Alrubaye A."/>
        </authorList>
    </citation>
    <scope>NUCLEOTIDE SEQUENCE</scope>
    <source>
        <strain evidence="3">1755</strain>
    </source>
</reference>
<reference evidence="2" key="4">
    <citation type="submission" date="2023-03" db="EMBL/GenBank/DDBJ databases">
        <authorList>
            <person name="Shen W."/>
            <person name="Cai J."/>
        </authorList>
    </citation>
    <scope>NUCLEOTIDE SEQUENCE</scope>
    <source>
        <strain evidence="2">B245-2</strain>
    </source>
</reference>
<dbReference type="GeneID" id="60870536"/>
<name>A0A0I9WSU2_9ENTE</name>
<feature type="transmembrane region" description="Helical" evidence="1">
    <location>
        <begin position="252"/>
        <end position="269"/>
    </location>
</feature>
<dbReference type="GO" id="GO:0005886">
    <property type="term" value="C:plasma membrane"/>
    <property type="evidence" value="ECO:0007669"/>
    <property type="project" value="TreeGrafter"/>
</dbReference>
<dbReference type="GO" id="GO:0009401">
    <property type="term" value="P:phosphoenolpyruvate-dependent sugar phosphotransferase system"/>
    <property type="evidence" value="ECO:0007669"/>
    <property type="project" value="InterPro"/>
</dbReference>
<dbReference type="Proteomes" id="UP001290582">
    <property type="component" value="Unassembled WGS sequence"/>
</dbReference>
<dbReference type="Pfam" id="PF03613">
    <property type="entry name" value="EIID-AGA"/>
    <property type="match status" value="1"/>
</dbReference>
<dbReference type="InterPro" id="IPR050303">
    <property type="entry name" value="GatZ_KbaZ_carbometab"/>
</dbReference>
<keyword evidence="1" id="KW-0472">Membrane</keyword>
<evidence type="ECO:0000313" key="3">
    <source>
        <dbReference type="EMBL" id="MDZ5598777.1"/>
    </source>
</evidence>
<feature type="transmembrane region" description="Helical" evidence="1">
    <location>
        <begin position="107"/>
        <end position="127"/>
    </location>
</feature>
<dbReference type="AlphaFoldDB" id="A0A0I9WSU2"/>